<keyword evidence="2" id="KW-0645">Protease</keyword>
<accession>A0A673ZK28</accession>
<dbReference type="InterPro" id="IPR001309">
    <property type="entry name" value="Pept_C14_p20"/>
</dbReference>
<reference evidence="12" key="2">
    <citation type="submission" date="2025-09" db="UniProtKB">
        <authorList>
            <consortium name="Ensembl"/>
        </authorList>
    </citation>
    <scope>IDENTIFICATION</scope>
</reference>
<dbReference type="AlphaFoldDB" id="A0A673ZK28"/>
<evidence type="ECO:0000256" key="5">
    <source>
        <dbReference type="ARBA" id="ARBA00023145"/>
    </source>
</evidence>
<dbReference type="RefSeq" id="XP_029628787.1">
    <property type="nucleotide sequence ID" value="XM_029772927.1"/>
</dbReference>
<dbReference type="SUPFAM" id="SSF52129">
    <property type="entry name" value="Caspase-like"/>
    <property type="match status" value="1"/>
</dbReference>
<dbReference type="InterPro" id="IPR011600">
    <property type="entry name" value="Pept_C14_caspase"/>
</dbReference>
<dbReference type="Proteomes" id="UP000472277">
    <property type="component" value="Chromosome 13"/>
</dbReference>
<dbReference type="GO" id="GO:0072557">
    <property type="term" value="C:IPAF inflammasome complex"/>
    <property type="evidence" value="ECO:0007669"/>
    <property type="project" value="TreeGrafter"/>
</dbReference>
<feature type="active site" evidence="6">
    <location>
        <position position="221"/>
    </location>
</feature>
<dbReference type="FunFam" id="1.10.533.10:FF:000104">
    <property type="entry name" value="Si:dkey-103e21.5"/>
    <property type="match status" value="1"/>
</dbReference>
<evidence type="ECO:0000256" key="4">
    <source>
        <dbReference type="ARBA" id="ARBA00022807"/>
    </source>
</evidence>
<dbReference type="SUPFAM" id="SSF47986">
    <property type="entry name" value="DEATH domain"/>
    <property type="match status" value="1"/>
</dbReference>
<evidence type="ECO:0000313" key="12">
    <source>
        <dbReference type="Ensembl" id="ENSSTUP00000047208.1"/>
    </source>
</evidence>
<reference evidence="12" key="1">
    <citation type="submission" date="2025-08" db="UniProtKB">
        <authorList>
            <consortium name="Ensembl"/>
        </authorList>
    </citation>
    <scope>IDENTIFICATION</scope>
</reference>
<dbReference type="Gene3D" id="3.40.50.1460">
    <property type="match status" value="1"/>
</dbReference>
<dbReference type="PROSITE" id="PS01122">
    <property type="entry name" value="CASPASE_CYS"/>
    <property type="match status" value="1"/>
</dbReference>
<dbReference type="InterPro" id="IPR002138">
    <property type="entry name" value="Pept_C14_p10"/>
</dbReference>
<dbReference type="Pfam" id="PF00656">
    <property type="entry name" value="Peptidase_C14"/>
    <property type="match status" value="1"/>
</dbReference>
<dbReference type="KEGG" id="stru:115206220"/>
<dbReference type="InterPro" id="IPR029030">
    <property type="entry name" value="Caspase-like_dom_sf"/>
</dbReference>
<dbReference type="PROSITE" id="PS50208">
    <property type="entry name" value="CASPASE_P20"/>
    <property type="match status" value="1"/>
</dbReference>
<dbReference type="GO" id="GO:0006508">
    <property type="term" value="P:proteolysis"/>
    <property type="evidence" value="ECO:0007669"/>
    <property type="project" value="UniProtKB-KW"/>
</dbReference>
<dbReference type="CTD" id="57933"/>
<dbReference type="PIRSF" id="PIRSF038001">
    <property type="entry name" value="Caspase_ICE"/>
    <property type="match status" value="1"/>
</dbReference>
<dbReference type="InParanoid" id="A0A673ZK28"/>
<dbReference type="FunCoup" id="A0A673ZK28">
    <property type="interactions" value="1478"/>
</dbReference>
<evidence type="ECO:0000256" key="7">
    <source>
        <dbReference type="RuleBase" id="RU003971"/>
    </source>
</evidence>
<dbReference type="GO" id="GO:0072559">
    <property type="term" value="C:NLRP3 inflammasome complex"/>
    <property type="evidence" value="ECO:0007669"/>
    <property type="project" value="TreeGrafter"/>
</dbReference>
<dbReference type="InterPro" id="IPR033139">
    <property type="entry name" value="Caspase_cys_AS"/>
</dbReference>
<dbReference type="Gene3D" id="1.10.533.10">
    <property type="entry name" value="Death Domain, Fas"/>
    <property type="match status" value="1"/>
</dbReference>
<dbReference type="InterPro" id="IPR011029">
    <property type="entry name" value="DEATH-like_dom_sf"/>
</dbReference>
<dbReference type="PROSITE" id="PS50209">
    <property type="entry name" value="CARD"/>
    <property type="match status" value="1"/>
</dbReference>
<evidence type="ECO:0000256" key="8">
    <source>
        <dbReference type="SAM" id="MobiDB-lite"/>
    </source>
</evidence>
<keyword evidence="5" id="KW-0865">Zymogen</keyword>
<dbReference type="SMART" id="SM00115">
    <property type="entry name" value="CASc"/>
    <property type="match status" value="1"/>
</dbReference>
<dbReference type="PRINTS" id="PR00376">
    <property type="entry name" value="IL1BCENZYME"/>
</dbReference>
<dbReference type="Ensembl" id="ENSSTUT00000049240.1">
    <property type="protein sequence ID" value="ENSSTUP00000047208.1"/>
    <property type="gene ID" value="ENSSTUG00000019848.1"/>
</dbReference>
<dbReference type="GO" id="GO:0042981">
    <property type="term" value="P:regulation of apoptotic process"/>
    <property type="evidence" value="ECO:0007669"/>
    <property type="project" value="InterPro"/>
</dbReference>
<feature type="domain" description="Caspase family p20" evidence="10">
    <location>
        <begin position="144"/>
        <end position="275"/>
    </location>
</feature>
<dbReference type="CDD" id="cd00032">
    <property type="entry name" value="CASc"/>
    <property type="match status" value="1"/>
</dbReference>
<keyword evidence="4" id="KW-0788">Thiol protease</keyword>
<dbReference type="OMA" id="QYIVQVF"/>
<evidence type="ECO:0000256" key="6">
    <source>
        <dbReference type="PIRSR" id="PIRSR038001-1"/>
    </source>
</evidence>
<comment type="similarity">
    <text evidence="1 7">Belongs to the peptidase C14A family.</text>
</comment>
<dbReference type="GO" id="GO:0097169">
    <property type="term" value="C:AIM2 inflammasome complex"/>
    <property type="evidence" value="ECO:0007669"/>
    <property type="project" value="TreeGrafter"/>
</dbReference>
<protein>
    <submittedName>
        <fullName evidence="12">Caspase a</fullName>
    </submittedName>
</protein>
<dbReference type="GeneID" id="115206220"/>
<keyword evidence="13" id="KW-1185">Reference proteome</keyword>
<evidence type="ECO:0000256" key="1">
    <source>
        <dbReference type="ARBA" id="ARBA00010134"/>
    </source>
</evidence>
<evidence type="ECO:0000259" key="11">
    <source>
        <dbReference type="PROSITE" id="PS50209"/>
    </source>
</evidence>
<feature type="compositionally biased region" description="Polar residues" evidence="8">
    <location>
        <begin position="95"/>
        <end position="105"/>
    </location>
</feature>
<dbReference type="InterPro" id="IPR015917">
    <property type="entry name" value="Pept_C14A"/>
</dbReference>
<dbReference type="Pfam" id="PF00619">
    <property type="entry name" value="CARD"/>
    <property type="match status" value="1"/>
</dbReference>
<dbReference type="CDD" id="cd08325">
    <property type="entry name" value="CARD_CASP1-like"/>
    <property type="match status" value="1"/>
</dbReference>
<dbReference type="GO" id="GO:0050727">
    <property type="term" value="P:regulation of inflammatory response"/>
    <property type="evidence" value="ECO:0007669"/>
    <property type="project" value="TreeGrafter"/>
</dbReference>
<evidence type="ECO:0000259" key="10">
    <source>
        <dbReference type="PROSITE" id="PS50208"/>
    </source>
</evidence>
<feature type="region of interest" description="Disordered" evidence="8">
    <location>
        <begin position="92"/>
        <end position="115"/>
    </location>
</feature>
<dbReference type="InterPro" id="IPR002398">
    <property type="entry name" value="Pept_C14"/>
</dbReference>
<gene>
    <name evidence="12" type="primary">LOC115206220</name>
</gene>
<feature type="domain" description="Caspase family p10" evidence="9">
    <location>
        <begin position="298"/>
        <end position="381"/>
    </location>
</feature>
<evidence type="ECO:0000256" key="3">
    <source>
        <dbReference type="ARBA" id="ARBA00022801"/>
    </source>
</evidence>
<feature type="active site" evidence="6">
    <location>
        <position position="271"/>
    </location>
</feature>
<evidence type="ECO:0000259" key="9">
    <source>
        <dbReference type="PROSITE" id="PS50207"/>
    </source>
</evidence>
<dbReference type="GeneTree" id="ENSGT00940000162428"/>
<dbReference type="GO" id="GO:0004197">
    <property type="term" value="F:cysteine-type endopeptidase activity"/>
    <property type="evidence" value="ECO:0007669"/>
    <property type="project" value="InterPro"/>
</dbReference>
<evidence type="ECO:0000256" key="2">
    <source>
        <dbReference type="ARBA" id="ARBA00022670"/>
    </source>
</evidence>
<keyword evidence="3" id="KW-0378">Hydrolase</keyword>
<dbReference type="PROSITE" id="PS50207">
    <property type="entry name" value="CASPASE_P10"/>
    <property type="match status" value="1"/>
</dbReference>
<dbReference type="InterPro" id="IPR001315">
    <property type="entry name" value="CARD"/>
</dbReference>
<dbReference type="OrthoDB" id="6097640at2759"/>
<organism evidence="12 13">
    <name type="scientific">Salmo trutta</name>
    <name type="common">Brown trout</name>
    <dbReference type="NCBI Taxonomy" id="8032"/>
    <lineage>
        <taxon>Eukaryota</taxon>
        <taxon>Metazoa</taxon>
        <taxon>Chordata</taxon>
        <taxon>Craniata</taxon>
        <taxon>Vertebrata</taxon>
        <taxon>Euteleostomi</taxon>
        <taxon>Actinopterygii</taxon>
        <taxon>Neopterygii</taxon>
        <taxon>Teleostei</taxon>
        <taxon>Protacanthopterygii</taxon>
        <taxon>Salmoniformes</taxon>
        <taxon>Salmonidae</taxon>
        <taxon>Salmoninae</taxon>
        <taxon>Salmo</taxon>
    </lineage>
</organism>
<feature type="domain" description="CARD" evidence="11">
    <location>
        <begin position="1"/>
        <end position="81"/>
    </location>
</feature>
<sequence length="383" mass="43869">MADKVLSNARKTFIDSVTKPVIKQLLDDLLEDKVLNDEETDSVTEENSTRAEQARCIIDMVRKKGSKASEKMIARVQERDPGVYHKMGLAPRQPAQMSPSSPQLSRQEEHQVSSDLIPSTKDFKKDILQRKGSEIYPPMDKSGRKRLALLINNVEFDDKTMLRRGAEKDEENVERLLRDLGYDVVKHRNLSGQEMDEAVKAFSKREEHLLSDSVFVVMMSHGVLGAIMGVHYKEGDPNRDIFHINNIFTHLNTENCKALINKPKVILIQACRGGKDGYVWVSDEVPGSSLDLGFESDSIRREHKEKDFISLLSCTPDTVSYRDPKLGTFFVQRIMEIFNTNACYDHIEELFRKVMGRFEDFPRQMPTKDRATLTKHFYLFPGL</sequence>
<name>A0A673ZK28_SALTR</name>
<dbReference type="InterPro" id="IPR016129">
    <property type="entry name" value="Caspase_his_AS"/>
</dbReference>
<dbReference type="FunFam" id="3.40.50.1460:FF:000032">
    <property type="entry name" value="Caspase 1"/>
    <property type="match status" value="1"/>
</dbReference>
<dbReference type="PANTHER" id="PTHR47901">
    <property type="entry name" value="CASPASE RECRUITMENT DOMAIN-CONTAINING PROTEIN 18"/>
    <property type="match status" value="1"/>
</dbReference>
<dbReference type="PANTHER" id="PTHR47901:SF3">
    <property type="entry name" value="CASPASE-1"/>
    <property type="match status" value="1"/>
</dbReference>
<dbReference type="PROSITE" id="PS01121">
    <property type="entry name" value="CASPASE_HIS"/>
    <property type="match status" value="1"/>
</dbReference>
<proteinExistence type="inferred from homology"/>
<evidence type="ECO:0000313" key="13">
    <source>
        <dbReference type="Proteomes" id="UP000472277"/>
    </source>
</evidence>